<comment type="similarity">
    <text evidence="2">Belongs to the mitochondrion-specific ribosomal protein mS26 family.</text>
</comment>
<evidence type="ECO:0000256" key="4">
    <source>
        <dbReference type="ARBA" id="ARBA00022980"/>
    </source>
</evidence>
<organism evidence="10 11">
    <name type="scientific">Rhamnusium bicolor</name>
    <dbReference type="NCBI Taxonomy" id="1586634"/>
    <lineage>
        <taxon>Eukaryota</taxon>
        <taxon>Metazoa</taxon>
        <taxon>Ecdysozoa</taxon>
        <taxon>Arthropoda</taxon>
        <taxon>Hexapoda</taxon>
        <taxon>Insecta</taxon>
        <taxon>Pterygota</taxon>
        <taxon>Neoptera</taxon>
        <taxon>Endopterygota</taxon>
        <taxon>Coleoptera</taxon>
        <taxon>Polyphaga</taxon>
        <taxon>Cucujiformia</taxon>
        <taxon>Chrysomeloidea</taxon>
        <taxon>Cerambycidae</taxon>
        <taxon>Lepturinae</taxon>
        <taxon>Rhagiini</taxon>
        <taxon>Rhamnusium</taxon>
    </lineage>
</organism>
<accession>A0AAV8ZKV8</accession>
<dbReference type="AlphaFoldDB" id="A0AAV8ZKV8"/>
<evidence type="ECO:0000256" key="9">
    <source>
        <dbReference type="SAM" id="Coils"/>
    </source>
</evidence>
<comment type="subcellular location">
    <subcellularLocation>
        <location evidence="1">Mitochondrion</location>
    </subcellularLocation>
</comment>
<keyword evidence="11" id="KW-1185">Reference proteome</keyword>
<sequence length="219" mass="26310">MLRLVNNFRNLTITKESLSINYTNYQPVRWRKPIWLPVAKTKIFKVPPRTVIPEEEKVELMRLYNSYRTQIKSLRRYLTYKYCTKFLASEDPEEQKKIFEEDFARCIEINKKWNEEQNVLREKRVAEELEVNLDFARNRIELELIKQEEKLQKVEEIVRREKEQGKSFITSENIDEAIEYALHNSVDYNFAIDLNGEKIFGRENNTQEVKQKVSVLANI</sequence>
<feature type="coiled-coil region" evidence="9">
    <location>
        <begin position="119"/>
        <end position="164"/>
    </location>
</feature>
<proteinExistence type="inferred from homology"/>
<dbReference type="Pfam" id="PF14943">
    <property type="entry name" value="MRP-S26"/>
    <property type="match status" value="1"/>
</dbReference>
<keyword evidence="3" id="KW-0809">Transit peptide</keyword>
<evidence type="ECO:0000256" key="8">
    <source>
        <dbReference type="ARBA" id="ARBA00035344"/>
    </source>
</evidence>
<evidence type="ECO:0000256" key="5">
    <source>
        <dbReference type="ARBA" id="ARBA00023128"/>
    </source>
</evidence>
<dbReference type="InterPro" id="IPR026140">
    <property type="entry name" value="Ribosomal_mS26"/>
</dbReference>
<protein>
    <recommendedName>
        <fullName evidence="7">Small ribosomal subunit protein mS26</fullName>
    </recommendedName>
    <alternativeName>
        <fullName evidence="8">28S ribosomal protein S26, mitochondrial</fullName>
    </alternativeName>
</protein>
<evidence type="ECO:0000313" key="10">
    <source>
        <dbReference type="EMBL" id="KAJ8965177.1"/>
    </source>
</evidence>
<dbReference type="PANTHER" id="PTHR21035:SF2">
    <property type="entry name" value="SMALL RIBOSOMAL SUBUNIT PROTEIN MS26"/>
    <property type="match status" value="1"/>
</dbReference>
<evidence type="ECO:0000256" key="2">
    <source>
        <dbReference type="ARBA" id="ARBA00009672"/>
    </source>
</evidence>
<dbReference type="Proteomes" id="UP001162156">
    <property type="component" value="Unassembled WGS sequence"/>
</dbReference>
<dbReference type="EMBL" id="JANEYF010001276">
    <property type="protein sequence ID" value="KAJ8965177.1"/>
    <property type="molecule type" value="Genomic_DNA"/>
</dbReference>
<evidence type="ECO:0000313" key="11">
    <source>
        <dbReference type="Proteomes" id="UP001162156"/>
    </source>
</evidence>
<keyword evidence="5" id="KW-0496">Mitochondrion</keyword>
<evidence type="ECO:0000256" key="1">
    <source>
        <dbReference type="ARBA" id="ARBA00004173"/>
    </source>
</evidence>
<reference evidence="10" key="1">
    <citation type="journal article" date="2023" name="Insect Mol. Biol.">
        <title>Genome sequencing provides insights into the evolution of gene families encoding plant cell wall-degrading enzymes in longhorned beetles.</title>
        <authorList>
            <person name="Shin N.R."/>
            <person name="Okamura Y."/>
            <person name="Kirsch R."/>
            <person name="Pauchet Y."/>
        </authorList>
    </citation>
    <scope>NUCLEOTIDE SEQUENCE</scope>
    <source>
        <strain evidence="10">RBIC_L_NR</strain>
    </source>
</reference>
<keyword evidence="9" id="KW-0175">Coiled coil</keyword>
<evidence type="ECO:0000256" key="3">
    <source>
        <dbReference type="ARBA" id="ARBA00022946"/>
    </source>
</evidence>
<dbReference type="PANTHER" id="PTHR21035">
    <property type="entry name" value="28S RIBOSOMAL PROTEIN S26, MITOCHONDRIAL"/>
    <property type="match status" value="1"/>
</dbReference>
<evidence type="ECO:0000256" key="7">
    <source>
        <dbReference type="ARBA" id="ARBA00035138"/>
    </source>
</evidence>
<name>A0AAV8ZKV8_9CUCU</name>
<evidence type="ECO:0000256" key="6">
    <source>
        <dbReference type="ARBA" id="ARBA00023274"/>
    </source>
</evidence>
<gene>
    <name evidence="10" type="ORF">NQ314_004320</name>
</gene>
<comment type="caution">
    <text evidence="10">The sequence shown here is derived from an EMBL/GenBank/DDBJ whole genome shotgun (WGS) entry which is preliminary data.</text>
</comment>
<keyword evidence="4" id="KW-0689">Ribosomal protein</keyword>
<dbReference type="GO" id="GO:0005763">
    <property type="term" value="C:mitochondrial small ribosomal subunit"/>
    <property type="evidence" value="ECO:0007669"/>
    <property type="project" value="InterPro"/>
</dbReference>
<keyword evidence="6" id="KW-0687">Ribonucleoprotein</keyword>